<dbReference type="InterPro" id="IPR050425">
    <property type="entry name" value="NAD(P)_dehydrat-like"/>
</dbReference>
<accession>A0AAD4EPC4</accession>
<organism evidence="5 6">
    <name type="scientific">Staphylotrichum longicolle</name>
    <dbReference type="NCBI Taxonomy" id="669026"/>
    <lineage>
        <taxon>Eukaryota</taxon>
        <taxon>Fungi</taxon>
        <taxon>Dikarya</taxon>
        <taxon>Ascomycota</taxon>
        <taxon>Pezizomycotina</taxon>
        <taxon>Sordariomycetes</taxon>
        <taxon>Sordariomycetidae</taxon>
        <taxon>Sordariales</taxon>
        <taxon>Chaetomiaceae</taxon>
        <taxon>Staphylotrichum</taxon>
    </lineage>
</organism>
<proteinExistence type="inferred from homology"/>
<dbReference type="InterPro" id="IPR001509">
    <property type="entry name" value="Epimerase_deHydtase"/>
</dbReference>
<sequence>MSPWNDLVFITGATGFIGTHTLCALLRDGYRVRAAVRSKARGEALLGHPEVQALNPGAQLTFAIVPDIAAPGAYGSALDDVTHVIHHASPLASGADTIPPDQHEGHFVTPAVRGTLNLLEAAASAGSVRRVVITSSFIALVSMAELEGTCRRNPQRPVTADDRVPFAPGPYKSNFAAYQASKVAALLEADAWVARERPGFEVVHLLPGFVLGPHLGATTPQELMRSTNSSVLALLLGQRGLSFPGAAVHVEDVARAHVAALSPRVVVYGGGGFILSQPARWNDAIGVAKRAFPKGFESRTLVERGDLGTIDLPMDTATAERALRFEFRGFEEQVRSVVGQYLELRRAKGGMGGSRAGRDPAKHQASSQSSHAKV</sequence>
<dbReference type="PANTHER" id="PTHR10366:SF564">
    <property type="entry name" value="STEROL-4-ALPHA-CARBOXYLATE 3-DEHYDROGENASE, DECARBOXYLATING"/>
    <property type="match status" value="1"/>
</dbReference>
<evidence type="ECO:0000313" key="6">
    <source>
        <dbReference type="Proteomes" id="UP001197093"/>
    </source>
</evidence>
<comment type="similarity">
    <text evidence="2">Belongs to the NAD(P)-dependent epimerase/dehydratase family. Dihydroflavonol-4-reductase subfamily.</text>
</comment>
<feature type="region of interest" description="Disordered" evidence="3">
    <location>
        <begin position="349"/>
        <end position="374"/>
    </location>
</feature>
<feature type="domain" description="NAD-dependent epimerase/dehydratase" evidence="4">
    <location>
        <begin position="8"/>
        <end position="262"/>
    </location>
</feature>
<dbReference type="SUPFAM" id="SSF51735">
    <property type="entry name" value="NAD(P)-binding Rossmann-fold domains"/>
    <property type="match status" value="1"/>
</dbReference>
<keyword evidence="1" id="KW-0560">Oxidoreductase</keyword>
<evidence type="ECO:0000256" key="1">
    <source>
        <dbReference type="ARBA" id="ARBA00023002"/>
    </source>
</evidence>
<dbReference type="AlphaFoldDB" id="A0AAD4EPC4"/>
<dbReference type="InterPro" id="IPR036291">
    <property type="entry name" value="NAD(P)-bd_dom_sf"/>
</dbReference>
<protein>
    <recommendedName>
        <fullName evidence="4">NAD-dependent epimerase/dehydratase domain-containing protein</fullName>
    </recommendedName>
</protein>
<dbReference type="EMBL" id="JAHCVI010000005">
    <property type="protein sequence ID" value="KAG7284811.1"/>
    <property type="molecule type" value="Genomic_DNA"/>
</dbReference>
<dbReference type="Pfam" id="PF01370">
    <property type="entry name" value="Epimerase"/>
    <property type="match status" value="1"/>
</dbReference>
<keyword evidence="6" id="KW-1185">Reference proteome</keyword>
<dbReference type="PANTHER" id="PTHR10366">
    <property type="entry name" value="NAD DEPENDENT EPIMERASE/DEHYDRATASE"/>
    <property type="match status" value="1"/>
</dbReference>
<dbReference type="GO" id="GO:0016616">
    <property type="term" value="F:oxidoreductase activity, acting on the CH-OH group of donors, NAD or NADP as acceptor"/>
    <property type="evidence" value="ECO:0007669"/>
    <property type="project" value="TreeGrafter"/>
</dbReference>
<gene>
    <name evidence="5" type="ORF">NEMBOFW57_009426</name>
</gene>
<reference evidence="5" key="1">
    <citation type="submission" date="2023-02" db="EMBL/GenBank/DDBJ databases">
        <authorList>
            <person name="Palmer J.M."/>
        </authorList>
    </citation>
    <scope>NUCLEOTIDE SEQUENCE</scope>
    <source>
        <strain evidence="5">FW57</strain>
    </source>
</reference>
<evidence type="ECO:0000313" key="5">
    <source>
        <dbReference type="EMBL" id="KAG7284811.1"/>
    </source>
</evidence>
<evidence type="ECO:0000259" key="4">
    <source>
        <dbReference type="Pfam" id="PF01370"/>
    </source>
</evidence>
<name>A0AAD4EPC4_9PEZI</name>
<feature type="compositionally biased region" description="Low complexity" evidence="3">
    <location>
        <begin position="363"/>
        <end position="374"/>
    </location>
</feature>
<comment type="caution">
    <text evidence="5">The sequence shown here is derived from an EMBL/GenBank/DDBJ whole genome shotgun (WGS) entry which is preliminary data.</text>
</comment>
<evidence type="ECO:0000256" key="2">
    <source>
        <dbReference type="ARBA" id="ARBA00023445"/>
    </source>
</evidence>
<dbReference type="Proteomes" id="UP001197093">
    <property type="component" value="Unassembled WGS sequence"/>
</dbReference>
<dbReference type="Gene3D" id="3.40.50.720">
    <property type="entry name" value="NAD(P)-binding Rossmann-like Domain"/>
    <property type="match status" value="1"/>
</dbReference>
<evidence type="ECO:0000256" key="3">
    <source>
        <dbReference type="SAM" id="MobiDB-lite"/>
    </source>
</evidence>